<evidence type="ECO:0000313" key="2">
    <source>
        <dbReference type="Proteomes" id="UP000293638"/>
    </source>
</evidence>
<gene>
    <name evidence="1" type="ORF">EV189_1279</name>
</gene>
<organism evidence="1 2">
    <name type="scientific">Motilibacter rhizosphaerae</name>
    <dbReference type="NCBI Taxonomy" id="598652"/>
    <lineage>
        <taxon>Bacteria</taxon>
        <taxon>Bacillati</taxon>
        <taxon>Actinomycetota</taxon>
        <taxon>Actinomycetes</taxon>
        <taxon>Motilibacterales</taxon>
        <taxon>Motilibacteraceae</taxon>
        <taxon>Motilibacter</taxon>
    </lineage>
</organism>
<proteinExistence type="predicted"/>
<evidence type="ECO:0000313" key="1">
    <source>
        <dbReference type="EMBL" id="RZS89512.1"/>
    </source>
</evidence>
<name>A0A4Q7NT06_9ACTN</name>
<accession>A0A4Q7NT06</accession>
<dbReference type="EMBL" id="SGXD01000002">
    <property type="protein sequence ID" value="RZS89512.1"/>
    <property type="molecule type" value="Genomic_DNA"/>
</dbReference>
<comment type="caution">
    <text evidence="1">The sequence shown here is derived from an EMBL/GenBank/DDBJ whole genome shotgun (WGS) entry which is preliminary data.</text>
</comment>
<dbReference type="OrthoDB" id="530515at2"/>
<sequence length="118" mass="12845">MAILEIEGDELVVTLQGADRLLALKRRIAVPLRCVRGATADPGMAREPKGWRGPGAHVPGVVVAGTFHPDGEKVFWDVRDTTRAVVVELQDHEYARLVVEVDDPAAVVRSVEQALDAR</sequence>
<reference evidence="1 2" key="1">
    <citation type="submission" date="2019-02" db="EMBL/GenBank/DDBJ databases">
        <title>Genomic Encyclopedia of Type Strains, Phase IV (KMG-IV): sequencing the most valuable type-strain genomes for metagenomic binning, comparative biology and taxonomic classification.</title>
        <authorList>
            <person name="Goeker M."/>
        </authorList>
    </citation>
    <scope>NUCLEOTIDE SEQUENCE [LARGE SCALE GENOMIC DNA]</scope>
    <source>
        <strain evidence="1 2">DSM 45622</strain>
    </source>
</reference>
<dbReference type="Proteomes" id="UP000293638">
    <property type="component" value="Unassembled WGS sequence"/>
</dbReference>
<keyword evidence="2" id="KW-1185">Reference proteome</keyword>
<dbReference type="RefSeq" id="WP_130492116.1">
    <property type="nucleotide sequence ID" value="NZ_SGXD01000002.1"/>
</dbReference>
<protein>
    <submittedName>
        <fullName evidence="1">Uncharacterized protein</fullName>
    </submittedName>
</protein>
<dbReference type="AlphaFoldDB" id="A0A4Q7NT06"/>